<evidence type="ECO:0008006" key="3">
    <source>
        <dbReference type="Google" id="ProtNLM"/>
    </source>
</evidence>
<comment type="caution">
    <text evidence="1">The sequence shown here is derived from an EMBL/GenBank/DDBJ whole genome shotgun (WGS) entry which is preliminary data.</text>
</comment>
<dbReference type="EMBL" id="NPBS01000101">
    <property type="protein sequence ID" value="PAF24658.1"/>
    <property type="molecule type" value="Genomic_DNA"/>
</dbReference>
<proteinExistence type="predicted"/>
<dbReference type="NCBIfam" id="TIGR01637">
    <property type="entry name" value="phage_arpU"/>
    <property type="match status" value="1"/>
</dbReference>
<accession>A0A268RWL4</accession>
<name>A0A268RWL4_SHOCL</name>
<protein>
    <recommendedName>
        <fullName evidence="3">ArpU family transcriptional regulator</fullName>
    </recommendedName>
</protein>
<evidence type="ECO:0000313" key="2">
    <source>
        <dbReference type="Proteomes" id="UP000216133"/>
    </source>
</evidence>
<organism evidence="1 2">
    <name type="scientific">Shouchella clausii</name>
    <name type="common">Alkalihalobacillus clausii</name>
    <dbReference type="NCBI Taxonomy" id="79880"/>
    <lineage>
        <taxon>Bacteria</taxon>
        <taxon>Bacillati</taxon>
        <taxon>Bacillota</taxon>
        <taxon>Bacilli</taxon>
        <taxon>Bacillales</taxon>
        <taxon>Bacillaceae</taxon>
        <taxon>Shouchella</taxon>
    </lineage>
</organism>
<gene>
    <name evidence="1" type="ORF">CHH61_17795</name>
</gene>
<evidence type="ECO:0000313" key="1">
    <source>
        <dbReference type="EMBL" id="PAF24658.1"/>
    </source>
</evidence>
<dbReference type="Proteomes" id="UP000216133">
    <property type="component" value="Unassembled WGS sequence"/>
</dbReference>
<sequence length="143" mass="17345">MVMNKTEKRYVEKKLETYNLYRLTLTYEELPKTTQSFQFVPAHTGARPFFSTTEQTALKNIEAAQKRKNYMSMIEQCVNRLPPAERELIVRRYLQEADRFDYQVYMDMLISERQYYRIKNRAFTKLHYLFSVWEEEQGELEGI</sequence>
<dbReference type="AlphaFoldDB" id="A0A268RWL4"/>
<dbReference type="InterPro" id="IPR006524">
    <property type="entry name" value="ArpU-like"/>
</dbReference>
<reference evidence="1 2" key="1">
    <citation type="submission" date="2017-07" db="EMBL/GenBank/DDBJ databases">
        <title>Isolation and whole genome analysis of endospore-forming bacteria from heroin.</title>
        <authorList>
            <person name="Kalinowski J."/>
            <person name="Ahrens B."/>
            <person name="Al-Dilaimi A."/>
            <person name="Winkler A."/>
            <person name="Wibberg D."/>
            <person name="Schleenbecker U."/>
            <person name="Ruckert C."/>
            <person name="Wolfel R."/>
            <person name="Grass G."/>
        </authorList>
    </citation>
    <scope>NUCLEOTIDE SEQUENCE [LARGE SCALE GENOMIC DNA]</scope>
    <source>
        <strain evidence="1 2">7523-2</strain>
    </source>
</reference>